<comment type="caution">
    <text evidence="1">The sequence shown here is derived from an EMBL/GenBank/DDBJ whole genome shotgun (WGS) entry which is preliminary data.</text>
</comment>
<name>A0A2U2DUT4_9HYPH</name>
<dbReference type="EMBL" id="QFBC01000002">
    <property type="protein sequence ID" value="PWE57060.1"/>
    <property type="molecule type" value="Genomic_DNA"/>
</dbReference>
<organism evidence="1 2">
    <name type="scientific">Metarhizobium album</name>
    <dbReference type="NCBI Taxonomy" id="2182425"/>
    <lineage>
        <taxon>Bacteria</taxon>
        <taxon>Pseudomonadati</taxon>
        <taxon>Pseudomonadota</taxon>
        <taxon>Alphaproteobacteria</taxon>
        <taxon>Hyphomicrobiales</taxon>
        <taxon>Rhizobiaceae</taxon>
        <taxon>Metarhizobium</taxon>
    </lineage>
</organism>
<dbReference type="OrthoDB" id="8098081at2"/>
<keyword evidence="2" id="KW-1185">Reference proteome</keyword>
<gene>
    <name evidence="1" type="ORF">DEM27_05300</name>
</gene>
<dbReference type="Pfam" id="PF04268">
    <property type="entry name" value="SoxG"/>
    <property type="match status" value="1"/>
</dbReference>
<sequence>MNYVHRHVLEDLITGFEGSSNPHHLAVLKRPTVFSVLARPGREADARNVLANLQGVSVRISGPGEWLVVSEDVAIDSLARTLQDSGTGLFDAVDQSDGRVVLRLSGPQVRKILAKCLAVDLHADAFPVGASAATQCCHAAANLARTDQDTFELVVSRSFAGFVFEEILEMGREFAMTAGFSAG</sequence>
<accession>A0A2U2DUT4</accession>
<evidence type="ECO:0000313" key="1">
    <source>
        <dbReference type="EMBL" id="PWE57060.1"/>
    </source>
</evidence>
<dbReference type="InterPro" id="IPR007375">
    <property type="entry name" value="SoxG"/>
</dbReference>
<dbReference type="SUPFAM" id="SSF103025">
    <property type="entry name" value="Folate-binding domain"/>
    <property type="match status" value="1"/>
</dbReference>
<dbReference type="RefSeq" id="WP_109457164.1">
    <property type="nucleotide sequence ID" value="NZ_QFBC01000002.1"/>
</dbReference>
<evidence type="ECO:0000313" key="2">
    <source>
        <dbReference type="Proteomes" id="UP000245252"/>
    </source>
</evidence>
<dbReference type="Gene3D" id="3.30.1360.120">
    <property type="entry name" value="Probable tRNA modification gtpase trme, domain 1"/>
    <property type="match status" value="1"/>
</dbReference>
<dbReference type="AlphaFoldDB" id="A0A2U2DUT4"/>
<proteinExistence type="predicted"/>
<reference evidence="1 2" key="1">
    <citation type="submission" date="2018-05" db="EMBL/GenBank/DDBJ databases">
        <title>The draft genome of strain NS-104.</title>
        <authorList>
            <person name="Hang P."/>
            <person name="Jiang J."/>
        </authorList>
    </citation>
    <scope>NUCLEOTIDE SEQUENCE [LARGE SCALE GENOMIC DNA]</scope>
    <source>
        <strain evidence="1 2">NS-104</strain>
    </source>
</reference>
<protein>
    <submittedName>
        <fullName evidence="1">Sarcosine oxidase subunit gamma</fullName>
    </submittedName>
</protein>
<dbReference type="Proteomes" id="UP000245252">
    <property type="component" value="Unassembled WGS sequence"/>
</dbReference>
<dbReference type="InterPro" id="IPR027266">
    <property type="entry name" value="TrmE/GcvT-like"/>
</dbReference>